<reference evidence="3" key="2">
    <citation type="submission" date="2025-08" db="UniProtKB">
        <authorList>
            <consortium name="RefSeq"/>
        </authorList>
    </citation>
    <scope>IDENTIFICATION</scope>
    <source>
        <tissue evidence="3">Leaf</tissue>
    </source>
</reference>
<dbReference type="RefSeq" id="XP_019091387.1">
    <property type="nucleotide sequence ID" value="XM_019235842.1"/>
</dbReference>
<name>A0ABM1QX99_CAMSA</name>
<protein>
    <submittedName>
        <fullName evidence="3">Uncharacterized protein LOC109128808</fullName>
    </submittedName>
</protein>
<feature type="region of interest" description="Disordered" evidence="1">
    <location>
        <begin position="1"/>
        <end position="38"/>
    </location>
</feature>
<proteinExistence type="predicted"/>
<keyword evidence="2" id="KW-1185">Reference proteome</keyword>
<organism evidence="2 3">
    <name type="scientific">Camelina sativa</name>
    <name type="common">False flax</name>
    <name type="synonym">Myagrum sativum</name>
    <dbReference type="NCBI Taxonomy" id="90675"/>
    <lineage>
        <taxon>Eukaryota</taxon>
        <taxon>Viridiplantae</taxon>
        <taxon>Streptophyta</taxon>
        <taxon>Embryophyta</taxon>
        <taxon>Tracheophyta</taxon>
        <taxon>Spermatophyta</taxon>
        <taxon>Magnoliopsida</taxon>
        <taxon>eudicotyledons</taxon>
        <taxon>Gunneridae</taxon>
        <taxon>Pentapetalae</taxon>
        <taxon>rosids</taxon>
        <taxon>malvids</taxon>
        <taxon>Brassicales</taxon>
        <taxon>Brassicaceae</taxon>
        <taxon>Camelineae</taxon>
        <taxon>Camelina</taxon>
    </lineage>
</organism>
<reference evidence="2" key="1">
    <citation type="journal article" date="2014" name="Nat. Commun.">
        <title>The emerging biofuel crop Camelina sativa retains a highly undifferentiated hexaploid genome structure.</title>
        <authorList>
            <person name="Kagale S."/>
            <person name="Koh C."/>
            <person name="Nixon J."/>
            <person name="Bollina V."/>
            <person name="Clarke W.E."/>
            <person name="Tuteja R."/>
            <person name="Spillane C."/>
            <person name="Robinson S.J."/>
            <person name="Links M.G."/>
            <person name="Clarke C."/>
            <person name="Higgins E.E."/>
            <person name="Huebert T."/>
            <person name="Sharpe A.G."/>
            <person name="Parkin I.A."/>
        </authorList>
    </citation>
    <scope>NUCLEOTIDE SEQUENCE [LARGE SCALE GENOMIC DNA]</scope>
    <source>
        <strain evidence="2">cv. DH55</strain>
    </source>
</reference>
<evidence type="ECO:0000313" key="3">
    <source>
        <dbReference type="RefSeq" id="XP_019091387.1"/>
    </source>
</evidence>
<accession>A0ABM1QX99</accession>
<evidence type="ECO:0000313" key="2">
    <source>
        <dbReference type="Proteomes" id="UP000694864"/>
    </source>
</evidence>
<sequence>MNQSSRDNEHLSGMYNLREQSVVSSQEPDKNRSFDHNSSFGCTRVRVRRVYTSWSEFNVVHRES</sequence>
<gene>
    <name evidence="3" type="primary">LOC109128808</name>
</gene>
<dbReference type="GeneID" id="109128808"/>
<feature type="compositionally biased region" description="Basic and acidic residues" evidence="1">
    <location>
        <begin position="1"/>
        <end position="10"/>
    </location>
</feature>
<evidence type="ECO:0000256" key="1">
    <source>
        <dbReference type="SAM" id="MobiDB-lite"/>
    </source>
</evidence>
<dbReference type="Proteomes" id="UP000694864">
    <property type="component" value="Chromosome 14"/>
</dbReference>